<keyword evidence="2" id="KW-1185">Reference proteome</keyword>
<evidence type="ECO:0000313" key="2">
    <source>
        <dbReference type="Proteomes" id="UP000236725"/>
    </source>
</evidence>
<comment type="caution">
    <text evidence="1">The sequence shown here is derived from an EMBL/GenBank/DDBJ whole genome shotgun (WGS) entry which is preliminary data.</text>
</comment>
<dbReference type="Gene3D" id="2.30.110.10">
    <property type="entry name" value="Electron Transport, Fmn-binding Protein, Chain A"/>
    <property type="match status" value="1"/>
</dbReference>
<reference evidence="1 2" key="1">
    <citation type="submission" date="2016-10" db="EMBL/GenBank/DDBJ databases">
        <authorList>
            <person name="Varghese N."/>
            <person name="Submissions S."/>
        </authorList>
    </citation>
    <scope>NUCLEOTIDE SEQUENCE [LARGE SCALE GENOMIC DNA]</scope>
    <source>
        <strain evidence="1 2">DSM 29073</strain>
    </source>
</reference>
<sequence length="157" mass="18055">MKTLVHTEKEQIEFIISKCDVCYVGLADTDGTPYVLPMNFGYRDGVVYLHSAQEGRSISILERNPKVCITFSTDHALVFQHPEVACSYRMRSKSVICWGKVAYEENFDRKVEALDIIMKQYSDKTFKYSDPAVVNVKIWKVEMDEVTCKEFGAPHKK</sequence>
<proteinExistence type="predicted"/>
<organism evidence="1 2">
    <name type="scientific">Parabacteroides chinchillae</name>
    <dbReference type="NCBI Taxonomy" id="871327"/>
    <lineage>
        <taxon>Bacteria</taxon>
        <taxon>Pseudomonadati</taxon>
        <taxon>Bacteroidota</taxon>
        <taxon>Bacteroidia</taxon>
        <taxon>Bacteroidales</taxon>
        <taxon>Tannerellaceae</taxon>
        <taxon>Parabacteroides</taxon>
    </lineage>
</organism>
<dbReference type="AlphaFoldDB" id="A0A8G2BV79"/>
<name>A0A8G2BV79_9BACT</name>
<dbReference type="Proteomes" id="UP000236725">
    <property type="component" value="Unassembled WGS sequence"/>
</dbReference>
<dbReference type="SUPFAM" id="SSF50475">
    <property type="entry name" value="FMN-binding split barrel"/>
    <property type="match status" value="1"/>
</dbReference>
<protein>
    <recommendedName>
        <fullName evidence="3">Nitroimidazol reductase NimA, pyridoxamine 5'-phosphate oxidase superfamily</fullName>
    </recommendedName>
</protein>
<dbReference type="EMBL" id="FNVS01000005">
    <property type="protein sequence ID" value="SEF69675.1"/>
    <property type="molecule type" value="Genomic_DNA"/>
</dbReference>
<dbReference type="InterPro" id="IPR012349">
    <property type="entry name" value="Split_barrel_FMN-bd"/>
</dbReference>
<dbReference type="Pfam" id="PF12900">
    <property type="entry name" value="Pyridox_ox_2"/>
    <property type="match status" value="1"/>
</dbReference>
<dbReference type="PANTHER" id="PTHR34071:SF2">
    <property type="entry name" value="FLAVIN-NUCLEOTIDE-BINDING PROTEIN"/>
    <property type="match status" value="1"/>
</dbReference>
<evidence type="ECO:0000313" key="1">
    <source>
        <dbReference type="EMBL" id="SEF69675.1"/>
    </source>
</evidence>
<accession>A0A8G2BV79</accession>
<dbReference type="RefSeq" id="WP_099463978.1">
    <property type="nucleotide sequence ID" value="NZ_FNVS01000005.1"/>
</dbReference>
<dbReference type="InterPro" id="IPR024747">
    <property type="entry name" value="Pyridox_Oxase-rel"/>
</dbReference>
<evidence type="ECO:0008006" key="3">
    <source>
        <dbReference type="Google" id="ProtNLM"/>
    </source>
</evidence>
<dbReference type="PANTHER" id="PTHR34071">
    <property type="entry name" value="5-NITROIMIDAZOLE ANTIBIOTICS RESISTANCE PROTEIN, NIMA-FAMILY-RELATED PROTEIN-RELATED"/>
    <property type="match status" value="1"/>
</dbReference>
<gene>
    <name evidence="1" type="ORF">SAMN05444001_10515</name>
</gene>